<comment type="similarity">
    <text evidence="1">Belongs to the transposase 11 family.</text>
</comment>
<dbReference type="InterPro" id="IPR012337">
    <property type="entry name" value="RNaseH-like_sf"/>
</dbReference>
<dbReference type="GO" id="GO:0004803">
    <property type="term" value="F:transposase activity"/>
    <property type="evidence" value="ECO:0007669"/>
    <property type="project" value="InterPro"/>
</dbReference>
<evidence type="ECO:0000313" key="6">
    <source>
        <dbReference type="EMBL" id="QAA33715.1"/>
    </source>
</evidence>
<organism evidence="6 7">
    <name type="scientific">Clostridium manihotivorum</name>
    <dbReference type="NCBI Taxonomy" id="2320868"/>
    <lineage>
        <taxon>Bacteria</taxon>
        <taxon>Bacillati</taxon>
        <taxon>Bacillota</taxon>
        <taxon>Clostridia</taxon>
        <taxon>Eubacteriales</taxon>
        <taxon>Clostridiaceae</taxon>
        <taxon>Clostridium</taxon>
    </lineage>
</organism>
<dbReference type="InterPro" id="IPR002559">
    <property type="entry name" value="Transposase_11"/>
</dbReference>
<dbReference type="PANTHER" id="PTHR33258">
    <property type="entry name" value="TRANSPOSASE INSL FOR INSERTION SEQUENCE ELEMENT IS186A-RELATED"/>
    <property type="match status" value="1"/>
</dbReference>
<name>A0A3R5THP9_9CLOT</name>
<dbReference type="EMBL" id="CP025746">
    <property type="protein sequence ID" value="QAA33715.1"/>
    <property type="molecule type" value="Genomic_DNA"/>
</dbReference>
<dbReference type="RefSeq" id="WP_128214441.1">
    <property type="nucleotide sequence ID" value="NZ_CP025746.1"/>
</dbReference>
<keyword evidence="3" id="KW-0238">DNA-binding</keyword>
<dbReference type="Proteomes" id="UP000286268">
    <property type="component" value="Chromosome"/>
</dbReference>
<reference evidence="6 7" key="1">
    <citation type="submission" date="2018-01" db="EMBL/GenBank/DDBJ databases">
        <title>Genome Sequencing and Assembly of Anaerobacter polyendosporus strain CT4.</title>
        <authorList>
            <person name="Tachaapaikoon C."/>
            <person name="Sutheeworapong S."/>
            <person name="Jenjaroenpun P."/>
            <person name="Wongsurawat T."/>
            <person name="Nookeaw I."/>
            <person name="Cheawchanlertfa P."/>
            <person name="Kosugi A."/>
            <person name="Cheevadhanarak S."/>
            <person name="Ratanakhanokchai K."/>
        </authorList>
    </citation>
    <scope>NUCLEOTIDE SEQUENCE [LARGE SCALE GENOMIC DNA]</scope>
    <source>
        <strain evidence="6 7">CT4</strain>
    </source>
</reference>
<keyword evidence="7" id="KW-1185">Reference proteome</keyword>
<evidence type="ECO:0000256" key="3">
    <source>
        <dbReference type="ARBA" id="ARBA00023125"/>
    </source>
</evidence>
<proteinExistence type="inferred from homology"/>
<dbReference type="OrthoDB" id="9794050at2"/>
<dbReference type="InterPro" id="IPR047952">
    <property type="entry name" value="Transpos_IS4"/>
</dbReference>
<dbReference type="GO" id="GO:0006313">
    <property type="term" value="P:DNA transposition"/>
    <property type="evidence" value="ECO:0007669"/>
    <property type="project" value="InterPro"/>
</dbReference>
<dbReference type="Pfam" id="PF01609">
    <property type="entry name" value="DDE_Tnp_1"/>
    <property type="match status" value="1"/>
</dbReference>
<evidence type="ECO:0000256" key="4">
    <source>
        <dbReference type="ARBA" id="ARBA00023172"/>
    </source>
</evidence>
<dbReference type="AlphaFoldDB" id="A0A3R5THP9"/>
<evidence type="ECO:0000256" key="2">
    <source>
        <dbReference type="ARBA" id="ARBA00022578"/>
    </source>
</evidence>
<evidence type="ECO:0000256" key="1">
    <source>
        <dbReference type="ARBA" id="ARBA00010075"/>
    </source>
</evidence>
<sequence>MNEYADFIKNKLDTVLKEMHEYSWLFVNDPDKDFTRNRKLNFKEMLNILLSIGGSSLNLELLKYFSYDTESATCSAFVQRPQKILPEALNYLFSKFTSLAVSPKYYDGYRLLAVDGSDLCIAHNPKDEKNHFQATENSKGYNLLHLNAMYDLCSRTYMDAVIQSGREENEFQALIDMVDRSNINDKTIIIADRGYESYNVFEHIIKKNWNYVIRVKDIHSNGIVSGISIPNDETFDIEHSILLTRRQTKDIKAHPEKYKFMPANQRFDYLPVKDKGTYPVNFRVVRFPISDNTYEVIITNLSKEEFSIEKLKEIYHMRWGIETSFRELKYAIGLTSFHSKKADYIIQEIFARLTMYNFCEIITTQVVVQQKNRKYSYQVNFTMAIAVCMQYFRCINVASPPNVEALIKRNILPVRNGRKDPRKVKTKSAVSFIYRVA</sequence>
<accession>A0A3R5THP9</accession>
<keyword evidence="2" id="KW-0815">Transposition</keyword>
<keyword evidence="4" id="KW-0233">DNA recombination</keyword>
<dbReference type="NCBIfam" id="NF033592">
    <property type="entry name" value="transpos_IS4_1"/>
    <property type="match status" value="1"/>
</dbReference>
<evidence type="ECO:0000313" key="7">
    <source>
        <dbReference type="Proteomes" id="UP000286268"/>
    </source>
</evidence>
<feature type="domain" description="Transposase IS4-like" evidence="5">
    <location>
        <begin position="108"/>
        <end position="358"/>
    </location>
</feature>
<dbReference type="KEGG" id="cmah:C1I91_19950"/>
<dbReference type="Gene3D" id="3.90.350.10">
    <property type="entry name" value="Transposase Inhibitor Protein From Tn5, Chain A, domain 1"/>
    <property type="match status" value="1"/>
</dbReference>
<evidence type="ECO:0000259" key="5">
    <source>
        <dbReference type="Pfam" id="PF01609"/>
    </source>
</evidence>
<gene>
    <name evidence="6" type="ORF">C1I91_19950</name>
</gene>
<dbReference type="SUPFAM" id="SSF53098">
    <property type="entry name" value="Ribonuclease H-like"/>
    <property type="match status" value="1"/>
</dbReference>
<dbReference type="GO" id="GO:0003677">
    <property type="term" value="F:DNA binding"/>
    <property type="evidence" value="ECO:0007669"/>
    <property type="project" value="UniProtKB-KW"/>
</dbReference>
<dbReference type="PANTHER" id="PTHR33258:SF1">
    <property type="entry name" value="TRANSPOSASE INSL FOR INSERTION SEQUENCE ELEMENT IS186A-RELATED"/>
    <property type="match status" value="1"/>
</dbReference>
<protein>
    <submittedName>
        <fullName evidence="6">IS4/IS5 family transposase</fullName>
    </submittedName>
</protein>